<dbReference type="GO" id="GO:0140956">
    <property type="term" value="F:histone H3K79 trimethyltransferase activity"/>
    <property type="evidence" value="ECO:0007669"/>
    <property type="project" value="UniProtKB-EC"/>
</dbReference>
<evidence type="ECO:0000259" key="17">
    <source>
        <dbReference type="PROSITE" id="PS51569"/>
    </source>
</evidence>
<evidence type="ECO:0000256" key="14">
    <source>
        <dbReference type="PIRNR" id="PIRNR017570"/>
    </source>
</evidence>
<dbReference type="SUPFAM" id="SSF53335">
    <property type="entry name" value="S-adenosyl-L-methionine-dependent methyltransferases"/>
    <property type="match status" value="1"/>
</dbReference>
<protein>
    <recommendedName>
        <fullName evidence="3 14">Histone-lysine N-methyltransferase, H3 lysine-79 specific</fullName>
        <ecNumber evidence="2 14">2.1.1.360</ecNumber>
    </recommendedName>
    <alternativeName>
        <fullName evidence="12 14">Histone H3-K79 methyltransferase</fullName>
    </alternativeName>
</protein>
<evidence type="ECO:0000256" key="7">
    <source>
        <dbReference type="ARBA" id="ARBA00022737"/>
    </source>
</evidence>
<dbReference type="GO" id="GO:0000781">
    <property type="term" value="C:chromosome, telomeric region"/>
    <property type="evidence" value="ECO:0007669"/>
    <property type="project" value="GOC"/>
</dbReference>
<dbReference type="Gene3D" id="1.10.260.170">
    <property type="match status" value="1"/>
</dbReference>
<dbReference type="InterPro" id="IPR025789">
    <property type="entry name" value="DOT1_dom"/>
</dbReference>
<comment type="caution">
    <text evidence="18">The sequence shown here is derived from an EMBL/GenBank/DDBJ whole genome shotgun (WGS) entry which is preliminary data.</text>
</comment>
<keyword evidence="4 14" id="KW-0489">Methyltransferase</keyword>
<keyword evidence="9 14" id="KW-0805">Transcription regulation</keyword>
<dbReference type="PIRSF" id="PIRSF017570">
    <property type="entry name" value="Histone_H3-K79_MeTrfase"/>
    <property type="match status" value="1"/>
</dbReference>
<dbReference type="Pfam" id="PF08123">
    <property type="entry name" value="DOT1"/>
    <property type="match status" value="1"/>
</dbReference>
<accession>A0A642V7X7</accession>
<feature type="binding site" evidence="15">
    <location>
        <begin position="302"/>
        <end position="305"/>
    </location>
    <ligand>
        <name>S-adenosyl-L-methionine</name>
        <dbReference type="ChEBI" id="CHEBI:59789"/>
    </ligand>
</feature>
<evidence type="ECO:0000256" key="3">
    <source>
        <dbReference type="ARBA" id="ARBA00020987"/>
    </source>
</evidence>
<comment type="function">
    <text evidence="14">Histone methyltransferase that specifically trimethylates histone H3 to form H3K79me3. This methylation is required for telomere silencing and for the pachytene checkpoint during the meiotic cell cycle by allowing the recruitment of RAD9 to double strand breaks. Nucleosomes are preferred as substrate compared to free histone.</text>
</comment>
<evidence type="ECO:0000256" key="16">
    <source>
        <dbReference type="SAM" id="MobiDB-lite"/>
    </source>
</evidence>
<gene>
    <name evidence="18" type="ORF">TRICI_001942</name>
</gene>
<dbReference type="GO" id="GO:0031509">
    <property type="term" value="P:subtelomeric heterochromatin formation"/>
    <property type="evidence" value="ECO:0007669"/>
    <property type="project" value="InterPro"/>
</dbReference>
<dbReference type="PROSITE" id="PS51569">
    <property type="entry name" value="DOT1"/>
    <property type="match status" value="1"/>
</dbReference>
<evidence type="ECO:0000313" key="19">
    <source>
        <dbReference type="Proteomes" id="UP000761534"/>
    </source>
</evidence>
<dbReference type="OrthoDB" id="443402at2759"/>
<evidence type="ECO:0000256" key="9">
    <source>
        <dbReference type="ARBA" id="ARBA00023015"/>
    </source>
</evidence>
<evidence type="ECO:0000256" key="12">
    <source>
        <dbReference type="ARBA" id="ARBA00029821"/>
    </source>
</evidence>
<dbReference type="GO" id="GO:0032259">
    <property type="term" value="P:methylation"/>
    <property type="evidence" value="ECO:0007669"/>
    <property type="project" value="UniProtKB-KW"/>
</dbReference>
<dbReference type="PANTHER" id="PTHR21451">
    <property type="entry name" value="HISTONE H3 METHYLTRANSFERASE"/>
    <property type="match status" value="1"/>
</dbReference>
<evidence type="ECO:0000256" key="6">
    <source>
        <dbReference type="ARBA" id="ARBA00022691"/>
    </source>
</evidence>
<comment type="similarity">
    <text evidence="14">Belongs to the class I-like SAM-binding methyltransferase superfamily. DOT1 family.</text>
</comment>
<evidence type="ECO:0000256" key="13">
    <source>
        <dbReference type="ARBA" id="ARBA00047770"/>
    </source>
</evidence>
<feature type="binding site" evidence="15">
    <location>
        <begin position="325"/>
        <end position="334"/>
    </location>
    <ligand>
        <name>S-adenosyl-L-methionine</name>
        <dbReference type="ChEBI" id="CHEBI:59789"/>
    </ligand>
</feature>
<feature type="compositionally biased region" description="Low complexity" evidence="16">
    <location>
        <begin position="71"/>
        <end position="80"/>
    </location>
</feature>
<evidence type="ECO:0000256" key="10">
    <source>
        <dbReference type="ARBA" id="ARBA00023163"/>
    </source>
</evidence>
<dbReference type="PANTHER" id="PTHR21451:SF0">
    <property type="entry name" value="HISTONE-LYSINE N-METHYLTRANSFERASE, H3 LYSINE-79 SPECIFIC"/>
    <property type="match status" value="1"/>
</dbReference>
<reference evidence="18" key="1">
    <citation type="journal article" date="2019" name="G3 (Bethesda)">
        <title>Genome Assemblies of Two Rare Opportunistic Yeast Pathogens: Diutina rugosa (syn. Candida rugosa) and Trichomonascus ciferrii (syn. Candida ciferrii).</title>
        <authorList>
            <person name="Mixao V."/>
            <person name="Saus E."/>
            <person name="Hansen A.P."/>
            <person name="Lass-Florl C."/>
            <person name="Gabaldon T."/>
        </authorList>
    </citation>
    <scope>NUCLEOTIDE SEQUENCE</scope>
    <source>
        <strain evidence="18">CBS 4856</strain>
    </source>
</reference>
<name>A0A642V7X7_9ASCO</name>
<dbReference type="GO" id="GO:0000077">
    <property type="term" value="P:DNA damage checkpoint signaling"/>
    <property type="evidence" value="ECO:0007669"/>
    <property type="project" value="InterPro"/>
</dbReference>
<keyword evidence="10 14" id="KW-0804">Transcription</keyword>
<feature type="compositionally biased region" description="Polar residues" evidence="16">
    <location>
        <begin position="20"/>
        <end position="30"/>
    </location>
</feature>
<dbReference type="GO" id="GO:0005634">
    <property type="term" value="C:nucleus"/>
    <property type="evidence" value="ECO:0007669"/>
    <property type="project" value="UniProtKB-SubCell"/>
</dbReference>
<dbReference type="VEuPathDB" id="FungiDB:TRICI_001942"/>
<evidence type="ECO:0000256" key="15">
    <source>
        <dbReference type="PIRSR" id="PIRSR017570-1"/>
    </source>
</evidence>
<evidence type="ECO:0000313" key="18">
    <source>
        <dbReference type="EMBL" id="KAA8915928.1"/>
    </source>
</evidence>
<proteinExistence type="inferred from homology"/>
<feature type="region of interest" description="Disordered" evidence="16">
    <location>
        <begin position="1"/>
        <end position="107"/>
    </location>
</feature>
<dbReference type="InterPro" id="IPR030445">
    <property type="entry name" value="H3-K79_meTrfase"/>
</dbReference>
<evidence type="ECO:0000256" key="4">
    <source>
        <dbReference type="ARBA" id="ARBA00022603"/>
    </source>
</evidence>
<feature type="binding site" evidence="15">
    <location>
        <position position="351"/>
    </location>
    <ligand>
        <name>S-adenosyl-L-methionine</name>
        <dbReference type="ChEBI" id="CHEBI:59789"/>
    </ligand>
</feature>
<dbReference type="FunFam" id="3.40.50.150:FF:000033">
    <property type="entry name" value="Histone-lysine N-methyltransferase, H3 lysine-79 specific"/>
    <property type="match status" value="1"/>
</dbReference>
<keyword evidence="8 14" id="KW-0156">Chromatin regulator</keyword>
<dbReference type="GO" id="GO:0042393">
    <property type="term" value="F:histone binding"/>
    <property type="evidence" value="ECO:0007669"/>
    <property type="project" value="InterPro"/>
</dbReference>
<dbReference type="GO" id="GO:0000786">
    <property type="term" value="C:nucleosome"/>
    <property type="evidence" value="ECO:0007669"/>
    <property type="project" value="InterPro"/>
</dbReference>
<evidence type="ECO:0000256" key="8">
    <source>
        <dbReference type="ARBA" id="ARBA00022853"/>
    </source>
</evidence>
<evidence type="ECO:0000256" key="11">
    <source>
        <dbReference type="ARBA" id="ARBA00023242"/>
    </source>
</evidence>
<organism evidence="18 19">
    <name type="scientific">Trichomonascus ciferrii</name>
    <dbReference type="NCBI Taxonomy" id="44093"/>
    <lineage>
        <taxon>Eukaryota</taxon>
        <taxon>Fungi</taxon>
        <taxon>Dikarya</taxon>
        <taxon>Ascomycota</taxon>
        <taxon>Saccharomycotina</taxon>
        <taxon>Dipodascomycetes</taxon>
        <taxon>Dipodascales</taxon>
        <taxon>Trichomonascaceae</taxon>
        <taxon>Trichomonascus</taxon>
        <taxon>Trichomonascus ciferrii complex</taxon>
    </lineage>
</organism>
<keyword evidence="5 14" id="KW-0808">Transferase</keyword>
<comment type="catalytic activity">
    <reaction evidence="13 14">
        <text>L-lysyl(79)-[histone H3] + 3 S-adenosyl-L-methionine = N(6),N(6),N(6)-trimethyl-L-lysyl(79)-[histone H3] + 3 S-adenosyl-L-homocysteine + 3 H(+)</text>
        <dbReference type="Rhea" id="RHEA:60328"/>
        <dbReference type="Rhea" id="RHEA-COMP:15549"/>
        <dbReference type="Rhea" id="RHEA-COMP:15552"/>
        <dbReference type="ChEBI" id="CHEBI:15378"/>
        <dbReference type="ChEBI" id="CHEBI:29969"/>
        <dbReference type="ChEBI" id="CHEBI:57856"/>
        <dbReference type="ChEBI" id="CHEBI:59789"/>
        <dbReference type="ChEBI" id="CHEBI:61961"/>
        <dbReference type="EC" id="2.1.1.360"/>
    </reaction>
</comment>
<evidence type="ECO:0000256" key="2">
    <source>
        <dbReference type="ARBA" id="ARBA00012190"/>
    </source>
</evidence>
<keyword evidence="19" id="KW-1185">Reference proteome</keyword>
<dbReference type="GO" id="GO:0006281">
    <property type="term" value="P:DNA repair"/>
    <property type="evidence" value="ECO:0007669"/>
    <property type="project" value="InterPro"/>
</dbReference>
<sequence length="497" mass="56173">MFFARLNKANGGAAKDPHHPQNSAKNTTTVKDVPKPKQTSRPTSRTQHTSPTKSPGQVTKGDAVKRKKQKSSSPNISSSNPPSPAGMNKVQVNTPVESSDEEDENGFERLKRHKKLQPIFDPGRCVYKDYGDNERSDLISAAQLVDQAKEKYTPQFQDDPDLQITLELPFGREEYRMLKPKKDDEFNPLVEIDSVMEAIGRDLVPENYRNTIKDEMMRDCIVRRMRRAIKASDVQKFKDSIKEFNDLMIQLRESGEMQEAIKSQKSLSFKFVSEILNQVYARVVSPKTQELRHYKAFSNNVYGELLPPFTSKVFHETGMTSNSVFVDLGSGVGNCVLQAALEVGCESWGCEMMKAASSFAEEQQKEIESRIKGYNINMGSINLRSADFVNNSEIQTVLKRADVVLVNNYAFDAKLNGHLIDMFLDLKEGTKIVSLKSFVPPDYVISEANIESPLNILRVETKHFSDNYVSWQANGGKYYIATVDRSQLENVLNKRRS</sequence>
<comment type="subcellular location">
    <subcellularLocation>
        <location evidence="1 14">Nucleus</location>
    </subcellularLocation>
</comment>
<dbReference type="InterPro" id="IPR029063">
    <property type="entry name" value="SAM-dependent_MTases_sf"/>
</dbReference>
<keyword evidence="6 14" id="KW-0949">S-adenosyl-L-methionine</keyword>
<dbReference type="Proteomes" id="UP000761534">
    <property type="component" value="Unassembled WGS sequence"/>
</dbReference>
<feature type="domain" description="DOT1" evidence="17">
    <location>
        <begin position="162"/>
        <end position="496"/>
    </location>
</feature>
<feature type="compositionally biased region" description="Polar residues" evidence="16">
    <location>
        <begin position="37"/>
        <end position="57"/>
    </location>
</feature>
<dbReference type="EC" id="2.1.1.360" evidence="2 14"/>
<keyword evidence="7" id="KW-0677">Repeat</keyword>
<feature type="binding site" evidence="15">
    <location>
        <begin position="387"/>
        <end position="388"/>
    </location>
    <ligand>
        <name>S-adenosyl-L-methionine</name>
        <dbReference type="ChEBI" id="CHEBI:59789"/>
    </ligand>
</feature>
<dbReference type="AlphaFoldDB" id="A0A642V7X7"/>
<dbReference type="Gene3D" id="3.40.50.150">
    <property type="entry name" value="Vaccinia Virus protein VP39"/>
    <property type="match status" value="1"/>
</dbReference>
<evidence type="ECO:0000256" key="5">
    <source>
        <dbReference type="ARBA" id="ARBA00022679"/>
    </source>
</evidence>
<evidence type="ECO:0000256" key="1">
    <source>
        <dbReference type="ARBA" id="ARBA00004123"/>
    </source>
</evidence>
<keyword evidence="11 14" id="KW-0539">Nucleus</keyword>
<dbReference type="InterPro" id="IPR021162">
    <property type="entry name" value="Dot1"/>
</dbReference>
<dbReference type="EMBL" id="SWFS01000131">
    <property type="protein sequence ID" value="KAA8915928.1"/>
    <property type="molecule type" value="Genomic_DNA"/>
</dbReference>